<dbReference type="InterPro" id="IPR002870">
    <property type="entry name" value="Peptidase_M12B_N"/>
</dbReference>
<dbReference type="PANTHER" id="PTHR11905">
    <property type="entry name" value="ADAM A DISINTEGRIN AND METALLOPROTEASE DOMAIN"/>
    <property type="match status" value="1"/>
</dbReference>
<gene>
    <name evidence="3" type="ORF">OXD698_LOCUS22264</name>
</gene>
<name>A0A819FIJ7_9BILA</name>
<protein>
    <recommendedName>
        <fullName evidence="2">Peptidase M12B propeptide domain-containing protein</fullName>
    </recommendedName>
</protein>
<dbReference type="EMBL" id="CAJOAZ010001886">
    <property type="protein sequence ID" value="CAF3869430.1"/>
    <property type="molecule type" value="Genomic_DNA"/>
</dbReference>
<feature type="non-terminal residue" evidence="3">
    <location>
        <position position="153"/>
    </location>
</feature>
<accession>A0A819FIJ7</accession>
<reference evidence="3" key="1">
    <citation type="submission" date="2021-02" db="EMBL/GenBank/DDBJ databases">
        <authorList>
            <person name="Nowell W R."/>
        </authorList>
    </citation>
    <scope>NUCLEOTIDE SEQUENCE</scope>
</reference>
<evidence type="ECO:0000259" key="2">
    <source>
        <dbReference type="Pfam" id="PF01562"/>
    </source>
</evidence>
<feature type="domain" description="Peptidase M12B propeptide" evidence="2">
    <location>
        <begin position="17"/>
        <end position="92"/>
    </location>
</feature>
<keyword evidence="1" id="KW-1015">Disulfide bond</keyword>
<dbReference type="AlphaFoldDB" id="A0A819FIJ7"/>
<evidence type="ECO:0000256" key="1">
    <source>
        <dbReference type="ARBA" id="ARBA00023157"/>
    </source>
</evidence>
<evidence type="ECO:0000313" key="3">
    <source>
        <dbReference type="EMBL" id="CAF3869430.1"/>
    </source>
</evidence>
<proteinExistence type="predicted"/>
<dbReference type="Proteomes" id="UP000663844">
    <property type="component" value="Unassembled WGS sequence"/>
</dbReference>
<evidence type="ECO:0000313" key="4">
    <source>
        <dbReference type="Proteomes" id="UP000663844"/>
    </source>
</evidence>
<comment type="caution">
    <text evidence="3">The sequence shown here is derived from an EMBL/GenBank/DDBJ whole genome shotgun (WGS) entry which is preliminary data.</text>
</comment>
<organism evidence="3 4">
    <name type="scientific">Adineta steineri</name>
    <dbReference type="NCBI Taxonomy" id="433720"/>
    <lineage>
        <taxon>Eukaryota</taxon>
        <taxon>Metazoa</taxon>
        <taxon>Spiralia</taxon>
        <taxon>Gnathifera</taxon>
        <taxon>Rotifera</taxon>
        <taxon>Eurotatoria</taxon>
        <taxon>Bdelloidea</taxon>
        <taxon>Adinetida</taxon>
        <taxon>Adinetidae</taxon>
        <taxon>Adineta</taxon>
    </lineage>
</organism>
<dbReference type="Pfam" id="PF01562">
    <property type="entry name" value="Pep_M12B_propep"/>
    <property type="match status" value="1"/>
</dbReference>
<sequence>MSIRGPCRIEQKQITYEIVIPQRFYSRKSILQKRSSNKYLFYRIYAFNQTFELSIIQNEIFLSPSFITQYFNDNQTWINRNIQQCFYQGYINNNHLSIVSINLCNGLSGTLIYNNTEYFIEPKYQINNTTWNFEHMLYTYNNLLLSTNHCPVD</sequence>
<dbReference type="PANTHER" id="PTHR11905:SF159">
    <property type="entry name" value="ADAM METALLOPROTEASE"/>
    <property type="match status" value="1"/>
</dbReference>